<evidence type="ECO:0000256" key="7">
    <source>
        <dbReference type="NCBIfam" id="TIGR00131"/>
    </source>
</evidence>
<protein>
    <recommendedName>
        <fullName evidence="7">Galactokinase</fullName>
        <ecNumber evidence="7">2.7.1.6</ecNumber>
    </recommendedName>
</protein>
<dbReference type="GO" id="GO:0005524">
    <property type="term" value="F:ATP binding"/>
    <property type="evidence" value="ECO:0007669"/>
    <property type="project" value="UniProtKB-UniRule"/>
</dbReference>
<evidence type="ECO:0000256" key="1">
    <source>
        <dbReference type="ARBA" id="ARBA00006566"/>
    </source>
</evidence>
<dbReference type="InterPro" id="IPR006206">
    <property type="entry name" value="Mevalonate/galactokinase"/>
</dbReference>
<comment type="similarity">
    <text evidence="1">Belongs to the GHMP kinase family. GalK subfamily.</text>
</comment>
<feature type="domain" description="GHMP kinase N-terminal" evidence="8">
    <location>
        <begin position="104"/>
        <end position="178"/>
    </location>
</feature>
<sequence>MEIRQPQELGNDAAALYTHEYGAEPAGVWLSPGRVNLIGDHVDYAHGVCLPLATTMSTAVAASPRRDRRVRMISVDPTVKRRVGSADLDDVSALNDWRGYIAGTLWALGTQGMDLAVVSDVPVGSGLSSSAALECSVAVAARDLFELEADLAAAAMRAENEVVGANTGGLDQRACLYARRDHALALDFLTGSMEHVPCTWPGLHLLIANTNAAHSHSTGGYGSRRGLIDALHSALNCTFREENLVEEAVAWAAGSDYDAETVRRRVRHVLSETSRAQRAIVALKEGDIALLGSLMDASHDSLRDHYEVVTPELEAAVQAARRAGSVGARMTGGGFGGSIVALCAEPERVAQEIRAAVPAADTYVVTPQGGANRL</sequence>
<dbReference type="SUPFAM" id="SSF55060">
    <property type="entry name" value="GHMP Kinase, C-terminal domain"/>
    <property type="match status" value="1"/>
</dbReference>
<proteinExistence type="inferred from homology"/>
<keyword evidence="12" id="KW-1185">Reference proteome</keyword>
<reference evidence="11 12" key="1">
    <citation type="submission" date="2015-10" db="EMBL/GenBank/DDBJ databases">
        <title>Corynebacteirum lowii and Corynebacterium oculi species nova, derived from human clinical disease and and emended description of Corynebacterium mastiditis.</title>
        <authorList>
            <person name="Bernard K."/>
            <person name="Pacheco A.L."/>
            <person name="Mcdougall C."/>
            <person name="Burtx T."/>
            <person name="Weibe D."/>
            <person name="Tyler S."/>
            <person name="Olson A.B."/>
            <person name="Cnockaert M."/>
            <person name="Eguchi H."/>
            <person name="Kuwahara T."/>
            <person name="Nakayama-Imaohji H."/>
            <person name="Boudewijins M."/>
            <person name="Van Hoecke F."/>
            <person name="Bernier A.-M."/>
            <person name="Vandamme P."/>
        </authorList>
    </citation>
    <scope>NUCLEOTIDE SEQUENCE [LARGE SCALE GENOMIC DNA]</scope>
    <source>
        <strain evidence="11 12">NML 130206</strain>
    </source>
</reference>
<dbReference type="EC" id="2.7.1.6" evidence="7"/>
<dbReference type="RefSeq" id="WP_055178017.1">
    <property type="nucleotide sequence ID" value="NZ_JAUSQY010000001.1"/>
</dbReference>
<dbReference type="Pfam" id="PF08544">
    <property type="entry name" value="GHMP_kinases_C"/>
    <property type="match status" value="1"/>
</dbReference>
<dbReference type="InterPro" id="IPR000705">
    <property type="entry name" value="Galactokinase"/>
</dbReference>
<dbReference type="PROSITE" id="PS00106">
    <property type="entry name" value="GALACTOKINASE"/>
    <property type="match status" value="1"/>
</dbReference>
<dbReference type="GO" id="GO:0004335">
    <property type="term" value="F:galactokinase activity"/>
    <property type="evidence" value="ECO:0007669"/>
    <property type="project" value="UniProtKB-UniRule"/>
</dbReference>
<evidence type="ECO:0000313" key="11">
    <source>
        <dbReference type="EMBL" id="KQB86486.1"/>
    </source>
</evidence>
<dbReference type="OrthoDB" id="250531at2"/>
<dbReference type="InterPro" id="IPR006204">
    <property type="entry name" value="GHMP_kinase_N_dom"/>
</dbReference>
<keyword evidence="2 11" id="KW-0808">Transferase</keyword>
<dbReference type="InterPro" id="IPR013750">
    <property type="entry name" value="GHMP_kinase_C_dom"/>
</dbReference>
<dbReference type="PATRIC" id="fig|1544413.3.peg.1413"/>
<keyword evidence="4 11" id="KW-0418">Kinase</keyword>
<dbReference type="STRING" id="1544413.Clow_01410"/>
<dbReference type="Gene3D" id="3.30.230.10">
    <property type="match status" value="1"/>
</dbReference>
<evidence type="ECO:0000256" key="2">
    <source>
        <dbReference type="ARBA" id="ARBA00022679"/>
    </source>
</evidence>
<dbReference type="GO" id="GO:0006012">
    <property type="term" value="P:galactose metabolic process"/>
    <property type="evidence" value="ECO:0007669"/>
    <property type="project" value="UniProtKB-UniRule"/>
</dbReference>
<feature type="domain" description="GHMP kinase C-terminal" evidence="9">
    <location>
        <begin position="279"/>
        <end position="356"/>
    </location>
</feature>
<dbReference type="GO" id="GO:0005829">
    <property type="term" value="C:cytosol"/>
    <property type="evidence" value="ECO:0007669"/>
    <property type="project" value="TreeGrafter"/>
</dbReference>
<dbReference type="NCBIfam" id="TIGR00131">
    <property type="entry name" value="gal_kin"/>
    <property type="match status" value="1"/>
</dbReference>
<dbReference type="PRINTS" id="PR00473">
    <property type="entry name" value="GALCTOKINASE"/>
</dbReference>
<dbReference type="InterPro" id="IPR019741">
    <property type="entry name" value="Galactokinase_CS"/>
</dbReference>
<dbReference type="PANTHER" id="PTHR10457:SF7">
    <property type="entry name" value="GALACTOKINASE-RELATED"/>
    <property type="match status" value="1"/>
</dbReference>
<accession>A0A0Q0UJS7</accession>
<evidence type="ECO:0000256" key="3">
    <source>
        <dbReference type="ARBA" id="ARBA00022741"/>
    </source>
</evidence>
<evidence type="ECO:0000256" key="4">
    <source>
        <dbReference type="ARBA" id="ARBA00022777"/>
    </source>
</evidence>
<dbReference type="PANTHER" id="PTHR10457">
    <property type="entry name" value="MEVALONATE KINASE/GALACTOKINASE"/>
    <property type="match status" value="1"/>
</dbReference>
<dbReference type="AlphaFoldDB" id="A0A0Q0UJS7"/>
<dbReference type="SUPFAM" id="SSF54211">
    <property type="entry name" value="Ribosomal protein S5 domain 2-like"/>
    <property type="match status" value="1"/>
</dbReference>
<dbReference type="Proteomes" id="UP000050488">
    <property type="component" value="Unassembled WGS sequence"/>
</dbReference>
<keyword evidence="3" id="KW-0547">Nucleotide-binding</keyword>
<feature type="domain" description="Galactokinase N-terminal" evidence="10">
    <location>
        <begin position="16"/>
        <end position="64"/>
    </location>
</feature>
<keyword evidence="5" id="KW-0067">ATP-binding</keyword>
<comment type="caution">
    <text evidence="11">The sequence shown here is derived from an EMBL/GenBank/DDBJ whole genome shotgun (WGS) entry which is preliminary data.</text>
</comment>
<dbReference type="InterPro" id="IPR019539">
    <property type="entry name" value="GalKase_N"/>
</dbReference>
<dbReference type="Pfam" id="PF10509">
    <property type="entry name" value="GalKase_gal_bdg"/>
    <property type="match status" value="1"/>
</dbReference>
<dbReference type="Pfam" id="PF00288">
    <property type="entry name" value="GHMP_kinases_N"/>
    <property type="match status" value="1"/>
</dbReference>
<dbReference type="InterPro" id="IPR014721">
    <property type="entry name" value="Ribsml_uS5_D2-typ_fold_subgr"/>
</dbReference>
<dbReference type="Gene3D" id="3.30.70.890">
    <property type="entry name" value="GHMP kinase, C-terminal domain"/>
    <property type="match status" value="1"/>
</dbReference>
<keyword evidence="6" id="KW-0119">Carbohydrate metabolism</keyword>
<dbReference type="InterPro" id="IPR036554">
    <property type="entry name" value="GHMP_kinase_C_sf"/>
</dbReference>
<evidence type="ECO:0000256" key="5">
    <source>
        <dbReference type="ARBA" id="ARBA00022840"/>
    </source>
</evidence>
<evidence type="ECO:0000313" key="12">
    <source>
        <dbReference type="Proteomes" id="UP000050488"/>
    </source>
</evidence>
<gene>
    <name evidence="11" type="primary">galK_2</name>
    <name evidence="11" type="ORF">Clow_01410</name>
</gene>
<evidence type="ECO:0000259" key="9">
    <source>
        <dbReference type="Pfam" id="PF08544"/>
    </source>
</evidence>
<dbReference type="InterPro" id="IPR020568">
    <property type="entry name" value="Ribosomal_Su5_D2-typ_SF"/>
</dbReference>
<keyword evidence="6" id="KW-0299">Galactose metabolism</keyword>
<evidence type="ECO:0000259" key="10">
    <source>
        <dbReference type="Pfam" id="PF10509"/>
    </source>
</evidence>
<dbReference type="PROSITE" id="PS00627">
    <property type="entry name" value="GHMP_KINASES_ATP"/>
    <property type="match status" value="1"/>
</dbReference>
<dbReference type="InterPro" id="IPR006203">
    <property type="entry name" value="GHMP_knse_ATP-bd_CS"/>
</dbReference>
<evidence type="ECO:0000259" key="8">
    <source>
        <dbReference type="Pfam" id="PF00288"/>
    </source>
</evidence>
<dbReference type="PIRSF" id="PIRSF000530">
    <property type="entry name" value="Galactokinase"/>
    <property type="match status" value="1"/>
</dbReference>
<dbReference type="PRINTS" id="PR00959">
    <property type="entry name" value="MEVGALKINASE"/>
</dbReference>
<organism evidence="11 12">
    <name type="scientific">Corynebacterium lowii</name>
    <dbReference type="NCBI Taxonomy" id="1544413"/>
    <lineage>
        <taxon>Bacteria</taxon>
        <taxon>Bacillati</taxon>
        <taxon>Actinomycetota</taxon>
        <taxon>Actinomycetes</taxon>
        <taxon>Mycobacteriales</taxon>
        <taxon>Corynebacteriaceae</taxon>
        <taxon>Corynebacterium</taxon>
    </lineage>
</organism>
<dbReference type="EMBL" id="LKEV01000003">
    <property type="protein sequence ID" value="KQB86486.1"/>
    <property type="molecule type" value="Genomic_DNA"/>
</dbReference>
<evidence type="ECO:0000256" key="6">
    <source>
        <dbReference type="ARBA" id="ARBA00023144"/>
    </source>
</evidence>
<name>A0A0Q0UJS7_9CORY</name>